<evidence type="ECO:0000313" key="13">
    <source>
        <dbReference type="Proteomes" id="UP001474421"/>
    </source>
</evidence>
<evidence type="ECO:0000256" key="3">
    <source>
        <dbReference type="ARBA" id="ARBA00022737"/>
    </source>
</evidence>
<evidence type="ECO:0000256" key="1">
    <source>
        <dbReference type="ARBA" id="ARBA00004123"/>
    </source>
</evidence>
<keyword evidence="3" id="KW-0677">Repeat</keyword>
<evidence type="ECO:0000256" key="8">
    <source>
        <dbReference type="ARBA" id="ARBA00023163"/>
    </source>
</evidence>
<comment type="subcellular location">
    <subcellularLocation>
        <location evidence="1">Nucleus</location>
    </subcellularLocation>
</comment>
<evidence type="ECO:0000256" key="2">
    <source>
        <dbReference type="ARBA" id="ARBA00022723"/>
    </source>
</evidence>
<gene>
    <name evidence="12" type="ORF">NXF25_004399</name>
</gene>
<evidence type="ECO:0000313" key="12">
    <source>
        <dbReference type="EMBL" id="KAK9405625.1"/>
    </source>
</evidence>
<proteinExistence type="predicted"/>
<evidence type="ECO:0000256" key="9">
    <source>
        <dbReference type="ARBA" id="ARBA00023242"/>
    </source>
</evidence>
<evidence type="ECO:0000256" key="6">
    <source>
        <dbReference type="ARBA" id="ARBA00023015"/>
    </source>
</evidence>
<keyword evidence="6" id="KW-0805">Transcription regulation</keyword>
<keyword evidence="5" id="KW-0862">Zinc</keyword>
<evidence type="ECO:0000259" key="11">
    <source>
        <dbReference type="PROSITE" id="PS50157"/>
    </source>
</evidence>
<organism evidence="12 13">
    <name type="scientific">Crotalus adamanteus</name>
    <name type="common">Eastern diamondback rattlesnake</name>
    <dbReference type="NCBI Taxonomy" id="8729"/>
    <lineage>
        <taxon>Eukaryota</taxon>
        <taxon>Metazoa</taxon>
        <taxon>Chordata</taxon>
        <taxon>Craniata</taxon>
        <taxon>Vertebrata</taxon>
        <taxon>Euteleostomi</taxon>
        <taxon>Lepidosauria</taxon>
        <taxon>Squamata</taxon>
        <taxon>Bifurcata</taxon>
        <taxon>Unidentata</taxon>
        <taxon>Episquamata</taxon>
        <taxon>Toxicofera</taxon>
        <taxon>Serpentes</taxon>
        <taxon>Colubroidea</taxon>
        <taxon>Viperidae</taxon>
        <taxon>Crotalinae</taxon>
        <taxon>Crotalus</taxon>
    </lineage>
</organism>
<evidence type="ECO:0000256" key="10">
    <source>
        <dbReference type="PROSITE-ProRule" id="PRU00042"/>
    </source>
</evidence>
<protein>
    <recommendedName>
        <fullName evidence="11">C2H2-type domain-containing protein</fullName>
    </recommendedName>
</protein>
<dbReference type="PROSITE" id="PS50157">
    <property type="entry name" value="ZINC_FINGER_C2H2_2"/>
    <property type="match status" value="1"/>
</dbReference>
<dbReference type="PANTHER" id="PTHR24399:SF73">
    <property type="entry name" value="ZINC FINGER PROTEIN 572"/>
    <property type="match status" value="1"/>
</dbReference>
<evidence type="ECO:0000256" key="5">
    <source>
        <dbReference type="ARBA" id="ARBA00022833"/>
    </source>
</evidence>
<keyword evidence="8" id="KW-0804">Transcription</keyword>
<dbReference type="InterPro" id="IPR036236">
    <property type="entry name" value="Znf_C2H2_sf"/>
</dbReference>
<dbReference type="PROSITE" id="PS00028">
    <property type="entry name" value="ZINC_FINGER_C2H2_1"/>
    <property type="match status" value="1"/>
</dbReference>
<dbReference type="PANTHER" id="PTHR24399">
    <property type="entry name" value="ZINC FINGER AND BTB DOMAIN-CONTAINING"/>
    <property type="match status" value="1"/>
</dbReference>
<dbReference type="GO" id="GO:0005654">
    <property type="term" value="C:nucleoplasm"/>
    <property type="evidence" value="ECO:0007669"/>
    <property type="project" value="TreeGrafter"/>
</dbReference>
<evidence type="ECO:0000256" key="4">
    <source>
        <dbReference type="ARBA" id="ARBA00022771"/>
    </source>
</evidence>
<dbReference type="InterPro" id="IPR013087">
    <property type="entry name" value="Znf_C2H2_type"/>
</dbReference>
<dbReference type="GO" id="GO:0001817">
    <property type="term" value="P:regulation of cytokine production"/>
    <property type="evidence" value="ECO:0007669"/>
    <property type="project" value="TreeGrafter"/>
</dbReference>
<reference evidence="12 13" key="1">
    <citation type="journal article" date="2024" name="Proc. Natl. Acad. Sci. U.S.A.">
        <title>The genetic regulatory architecture and epigenomic basis for age-related changes in rattlesnake venom.</title>
        <authorList>
            <person name="Hogan M.P."/>
            <person name="Holding M.L."/>
            <person name="Nystrom G.S."/>
            <person name="Colston T.J."/>
            <person name="Bartlett D.A."/>
            <person name="Mason A.J."/>
            <person name="Ellsworth S.A."/>
            <person name="Rautsaw R.M."/>
            <person name="Lawrence K.C."/>
            <person name="Strickland J.L."/>
            <person name="He B."/>
            <person name="Fraser P."/>
            <person name="Margres M.J."/>
            <person name="Gilbert D.M."/>
            <person name="Gibbs H.L."/>
            <person name="Parkinson C.L."/>
            <person name="Rokyta D.R."/>
        </authorList>
    </citation>
    <scope>NUCLEOTIDE SEQUENCE [LARGE SCALE GENOMIC DNA]</scope>
    <source>
        <strain evidence="12">DRR0105</strain>
    </source>
</reference>
<dbReference type="EMBL" id="JAOTOJ010000002">
    <property type="protein sequence ID" value="KAK9405625.1"/>
    <property type="molecule type" value="Genomic_DNA"/>
</dbReference>
<dbReference type="GO" id="GO:0001227">
    <property type="term" value="F:DNA-binding transcription repressor activity, RNA polymerase II-specific"/>
    <property type="evidence" value="ECO:0007669"/>
    <property type="project" value="TreeGrafter"/>
</dbReference>
<dbReference type="GO" id="GO:0000978">
    <property type="term" value="F:RNA polymerase II cis-regulatory region sequence-specific DNA binding"/>
    <property type="evidence" value="ECO:0007669"/>
    <property type="project" value="TreeGrafter"/>
</dbReference>
<accession>A0AAW1BUC0</accession>
<keyword evidence="9" id="KW-0539">Nucleus</keyword>
<dbReference type="SUPFAM" id="SSF57667">
    <property type="entry name" value="beta-beta-alpha zinc fingers"/>
    <property type="match status" value="1"/>
</dbReference>
<evidence type="ECO:0000256" key="7">
    <source>
        <dbReference type="ARBA" id="ARBA00023125"/>
    </source>
</evidence>
<keyword evidence="4 10" id="KW-0863">Zinc-finger</keyword>
<comment type="caution">
    <text evidence="12">The sequence shown here is derived from an EMBL/GenBank/DDBJ whole genome shotgun (WGS) entry which is preliminary data.</text>
</comment>
<dbReference type="Gene3D" id="3.30.160.60">
    <property type="entry name" value="Classic Zinc Finger"/>
    <property type="match status" value="2"/>
</dbReference>
<sequence>MEPWKFLDPPPDTISTLKPHKRTHKCSDCGKSFACWSFLLTHRKVHVGSGYSQGLEGEKSFSGTDAKDLRSHPSQKPYKYVECDICFAQKSQCRRHQKIQNGERLLASSLPLQAQGAGPCEHLDSDPWFPRGSWFPDASQVLLGLFPFMGLRLFGKKVQSWAIWKVNGYEEKEAVLPGSPR</sequence>
<keyword evidence="7" id="KW-0238">DNA-binding</keyword>
<name>A0AAW1BUC0_CROAD</name>
<dbReference type="GO" id="GO:0008270">
    <property type="term" value="F:zinc ion binding"/>
    <property type="evidence" value="ECO:0007669"/>
    <property type="project" value="UniProtKB-KW"/>
</dbReference>
<dbReference type="GO" id="GO:0002682">
    <property type="term" value="P:regulation of immune system process"/>
    <property type="evidence" value="ECO:0007669"/>
    <property type="project" value="TreeGrafter"/>
</dbReference>
<feature type="domain" description="C2H2-type" evidence="11">
    <location>
        <begin position="24"/>
        <end position="51"/>
    </location>
</feature>
<dbReference type="Proteomes" id="UP001474421">
    <property type="component" value="Unassembled WGS sequence"/>
</dbReference>
<keyword evidence="13" id="KW-1185">Reference proteome</keyword>
<keyword evidence="2" id="KW-0479">Metal-binding</keyword>
<dbReference type="AlphaFoldDB" id="A0AAW1BUC0"/>